<dbReference type="Proteomes" id="UP001310890">
    <property type="component" value="Unassembled WGS sequence"/>
</dbReference>
<feature type="compositionally biased region" description="Basic and acidic residues" evidence="1">
    <location>
        <begin position="319"/>
        <end position="328"/>
    </location>
</feature>
<sequence length="736" mass="74283">MAKDALLAARSSARTIISDDNDGPKLTPAHPAYTEGPYDSSSSLNRPAVGDTSATTLATVARREADTAPFINSQDSAASPSVSTIDCSTVTQPDASWTTESGVWTESDPAPASASSTPQSSVSTPGTKAYAQVSAAVSDTASQAAGASTTAAQTSSAAAKSASTAVVHSAPIVDTTSTAASYPASSTYVKSSTSSAPPEPSATPTSSAPASKSSMHEPQASPQPSAQPSGSASAAAQASGKPSAVQSGPPWSGSPSAAQSGPPSSGSPSAAQSGPPSGPPPIGSPGAGQSGPPANDSNPHAGGPPSKGPPFAQQSGAAKKPEKQCFQKGDGTRICKWVSEGSHNNTDILNQGGVYDYHNQFDSNDGKAIVGKIQGTTVVGAIQAIPTGAPSGPPAEGGQGGQSAGAPAAQSGASNPDANPESYSHPDSERGSSQAPNSPPPGPSNSTTTVSGHRPNDGNTVFEGKTDDSSSGSQDIHNQPGNYTNHQDTTTHTAIDWNTHSKGQPDGSNSGAKINQASDTSVESLVTDKEGIYDSIAVNESETTGSIDVDATDSHTGKNSADITFEELDKDQTEEKIGEDSYEFHRQDSHSGSLSQNFGGTEGIGDADQAYREMMESLGGKVKRGLEGREVVDPATLTATEAAVGAVTGLPTFQALGGEQLLLANSSNNTTGCHSHAPNLARTVASSPLACYMVFLFFLWGVCGCIYAIRKARTAKRSGRDAAVAGAEMQEDKYGA</sequence>
<keyword evidence="2" id="KW-0472">Membrane</keyword>
<organism evidence="3 4">
    <name type="scientific">Meristemomyces frigidus</name>
    <dbReference type="NCBI Taxonomy" id="1508187"/>
    <lineage>
        <taxon>Eukaryota</taxon>
        <taxon>Fungi</taxon>
        <taxon>Dikarya</taxon>
        <taxon>Ascomycota</taxon>
        <taxon>Pezizomycotina</taxon>
        <taxon>Dothideomycetes</taxon>
        <taxon>Dothideomycetidae</taxon>
        <taxon>Mycosphaerellales</taxon>
        <taxon>Teratosphaeriaceae</taxon>
        <taxon>Meristemomyces</taxon>
    </lineage>
</organism>
<keyword evidence="2" id="KW-0812">Transmembrane</keyword>
<comment type="caution">
    <text evidence="3">The sequence shown here is derived from an EMBL/GenBank/DDBJ whole genome shotgun (WGS) entry which is preliminary data.</text>
</comment>
<feature type="region of interest" description="Disordered" evidence="1">
    <location>
        <begin position="384"/>
        <end position="526"/>
    </location>
</feature>
<feature type="region of interest" description="Disordered" evidence="1">
    <location>
        <begin position="14"/>
        <end position="51"/>
    </location>
</feature>
<feature type="transmembrane region" description="Helical" evidence="2">
    <location>
        <begin position="692"/>
        <end position="710"/>
    </location>
</feature>
<evidence type="ECO:0000313" key="4">
    <source>
        <dbReference type="Proteomes" id="UP001310890"/>
    </source>
</evidence>
<accession>A0AAN7YLS4</accession>
<keyword evidence="2" id="KW-1133">Transmembrane helix</keyword>
<feature type="compositionally biased region" description="Polar residues" evidence="1">
    <location>
        <begin position="70"/>
        <end position="104"/>
    </location>
</feature>
<feature type="compositionally biased region" description="Low complexity" evidence="1">
    <location>
        <begin position="140"/>
        <end position="165"/>
    </location>
</feature>
<reference evidence="3" key="1">
    <citation type="submission" date="2023-08" db="EMBL/GenBank/DDBJ databases">
        <title>Black Yeasts Isolated from many extreme environments.</title>
        <authorList>
            <person name="Coleine C."/>
            <person name="Stajich J.E."/>
            <person name="Selbmann L."/>
        </authorList>
    </citation>
    <scope>NUCLEOTIDE SEQUENCE</scope>
    <source>
        <strain evidence="3">CCFEE 5401</strain>
    </source>
</reference>
<proteinExistence type="predicted"/>
<gene>
    <name evidence="3" type="ORF">LTR62_008681</name>
</gene>
<feature type="compositionally biased region" description="Low complexity" evidence="1">
    <location>
        <begin position="105"/>
        <end position="127"/>
    </location>
</feature>
<evidence type="ECO:0000313" key="3">
    <source>
        <dbReference type="EMBL" id="KAK5108225.1"/>
    </source>
</evidence>
<feature type="compositionally biased region" description="Low complexity" evidence="1">
    <location>
        <begin position="404"/>
        <end position="414"/>
    </location>
</feature>
<name>A0AAN7YLS4_9PEZI</name>
<dbReference type="EMBL" id="JAVRRL010000092">
    <property type="protein sequence ID" value="KAK5108225.1"/>
    <property type="molecule type" value="Genomic_DNA"/>
</dbReference>
<feature type="compositionally biased region" description="Low complexity" evidence="1">
    <location>
        <begin position="175"/>
        <end position="275"/>
    </location>
</feature>
<protein>
    <submittedName>
        <fullName evidence="3">Uncharacterized protein</fullName>
    </submittedName>
</protein>
<dbReference type="AlphaFoldDB" id="A0AAN7YLS4"/>
<feature type="region of interest" description="Disordered" evidence="1">
    <location>
        <begin position="66"/>
        <end position="328"/>
    </location>
</feature>
<feature type="compositionally biased region" description="Polar residues" evidence="1">
    <location>
        <begin position="469"/>
        <end position="524"/>
    </location>
</feature>
<evidence type="ECO:0000256" key="2">
    <source>
        <dbReference type="SAM" id="Phobius"/>
    </source>
</evidence>
<evidence type="ECO:0000256" key="1">
    <source>
        <dbReference type="SAM" id="MobiDB-lite"/>
    </source>
</evidence>